<dbReference type="SUPFAM" id="SSF53474">
    <property type="entry name" value="alpha/beta-Hydrolases"/>
    <property type="match status" value="1"/>
</dbReference>
<dbReference type="GO" id="GO:0080031">
    <property type="term" value="F:methyl salicylate esterase activity"/>
    <property type="evidence" value="ECO:0007669"/>
    <property type="project" value="TreeGrafter"/>
</dbReference>
<dbReference type="PANTHER" id="PTHR10992">
    <property type="entry name" value="METHYLESTERASE FAMILY MEMBER"/>
    <property type="match status" value="1"/>
</dbReference>
<dbReference type="AlphaFoldDB" id="A0A7C8Z2V1"/>
<evidence type="ECO:0000259" key="1">
    <source>
        <dbReference type="Pfam" id="PF12697"/>
    </source>
</evidence>
<reference evidence="2" key="1">
    <citation type="journal article" date="2013" name="J. Plant Res.">
        <title>Effect of fungi and light on seed germination of three Opuntia species from semiarid lands of central Mexico.</title>
        <authorList>
            <person name="Delgado-Sanchez P."/>
            <person name="Jimenez-Bremont J.F."/>
            <person name="Guerrero-Gonzalez Mde L."/>
            <person name="Flores J."/>
        </authorList>
    </citation>
    <scope>NUCLEOTIDE SEQUENCE</scope>
    <source>
        <tissue evidence="2">Cladode</tissue>
    </source>
</reference>
<feature type="domain" description="AB hydrolase-1" evidence="1">
    <location>
        <begin position="7"/>
        <end position="238"/>
    </location>
</feature>
<proteinExistence type="predicted"/>
<dbReference type="Pfam" id="PF12697">
    <property type="entry name" value="Abhydrolase_6"/>
    <property type="match status" value="1"/>
</dbReference>
<reference evidence="2" key="2">
    <citation type="submission" date="2020-07" db="EMBL/GenBank/DDBJ databases">
        <authorList>
            <person name="Vera ALvarez R."/>
            <person name="Arias-Moreno D.M."/>
            <person name="Jimenez-Jacinto V."/>
            <person name="Jimenez-Bremont J.F."/>
            <person name="Swaminathan K."/>
            <person name="Moose S.P."/>
            <person name="Guerrero-Gonzalez M.L."/>
            <person name="Marino-Ramirez L."/>
            <person name="Landsman D."/>
            <person name="Rodriguez-Kessler M."/>
            <person name="Delgado-Sanchez P."/>
        </authorList>
    </citation>
    <scope>NUCLEOTIDE SEQUENCE</scope>
    <source>
        <tissue evidence="2">Cladode</tissue>
    </source>
</reference>
<dbReference type="EMBL" id="GISG01083423">
    <property type="protein sequence ID" value="MBA4632617.1"/>
    <property type="molecule type" value="Transcribed_RNA"/>
</dbReference>
<dbReference type="GO" id="GO:0009696">
    <property type="term" value="P:salicylic acid metabolic process"/>
    <property type="evidence" value="ECO:0007669"/>
    <property type="project" value="TreeGrafter"/>
</dbReference>
<dbReference type="Gene3D" id="3.40.50.1820">
    <property type="entry name" value="alpha/beta hydrolase"/>
    <property type="match status" value="1"/>
</dbReference>
<protein>
    <recommendedName>
        <fullName evidence="1">AB hydrolase-1 domain-containing protein</fullName>
    </recommendedName>
</protein>
<evidence type="ECO:0000313" key="2">
    <source>
        <dbReference type="EMBL" id="MBA4632617.1"/>
    </source>
</evidence>
<dbReference type="InterPro" id="IPR000073">
    <property type="entry name" value="AB_hydrolase_1"/>
</dbReference>
<dbReference type="GO" id="GO:0080030">
    <property type="term" value="F:methyl indole-3-acetate esterase activity"/>
    <property type="evidence" value="ECO:0007669"/>
    <property type="project" value="TreeGrafter"/>
</dbReference>
<dbReference type="InterPro" id="IPR029058">
    <property type="entry name" value="AB_hydrolase_fold"/>
</dbReference>
<dbReference type="GO" id="GO:0009694">
    <property type="term" value="P:jasmonic acid metabolic process"/>
    <property type="evidence" value="ECO:0007669"/>
    <property type="project" value="TreeGrafter"/>
</dbReference>
<organism evidence="2">
    <name type="scientific">Opuntia streptacantha</name>
    <name type="common">Prickly pear cactus</name>
    <name type="synonym">Opuntia cardona</name>
    <dbReference type="NCBI Taxonomy" id="393608"/>
    <lineage>
        <taxon>Eukaryota</taxon>
        <taxon>Viridiplantae</taxon>
        <taxon>Streptophyta</taxon>
        <taxon>Embryophyta</taxon>
        <taxon>Tracheophyta</taxon>
        <taxon>Spermatophyta</taxon>
        <taxon>Magnoliopsida</taxon>
        <taxon>eudicotyledons</taxon>
        <taxon>Gunneridae</taxon>
        <taxon>Pentapetalae</taxon>
        <taxon>Caryophyllales</taxon>
        <taxon>Cactineae</taxon>
        <taxon>Cactaceae</taxon>
        <taxon>Opuntioideae</taxon>
        <taxon>Opuntia</taxon>
    </lineage>
</organism>
<dbReference type="GO" id="GO:0080032">
    <property type="term" value="F:methyl jasmonate esterase activity"/>
    <property type="evidence" value="ECO:0007669"/>
    <property type="project" value="TreeGrafter"/>
</dbReference>
<dbReference type="InterPro" id="IPR045889">
    <property type="entry name" value="MES/HNL"/>
</dbReference>
<accession>A0A7C8Z2V1</accession>
<dbReference type="PANTHER" id="PTHR10992:SF1032">
    <property type="entry name" value="METHYLESTERASE 17"/>
    <property type="match status" value="1"/>
</dbReference>
<sequence>MSSPVHFVLVHGACHGGWCWYRIKSLLESAGHKVSCPDLKSLGIDPSNADTVFKFDEFNEPLYGTLSELGNDEKVILVAHSVGGLSAMAAMYKYIQKIQAAVFVAAAMVRDTSSGQVPDFISNDKIFDYHFGEGFDKPPTSIMVKKDAGRKYFYQRSPLEDSTLAGMLLKPQPVRALMDAKFGDDDVKIDDVPRVYIKTLDDNLMPSDRQDDMIEQWPPSDLYTIDSDHSAFFSNPLELFGLLLKVAAKYGVPN</sequence>
<name>A0A7C8Z2V1_OPUST</name>